<protein>
    <submittedName>
        <fullName evidence="1">Uncharacterized protein</fullName>
    </submittedName>
</protein>
<name>A0A1F7H2D7_9BACT</name>
<accession>A0A1F7H2D7</accession>
<dbReference type="AlphaFoldDB" id="A0A1F7H2D7"/>
<gene>
    <name evidence="1" type="ORF">A3C25_03135</name>
</gene>
<organism evidence="1 2">
    <name type="scientific">Candidatus Roizmanbacteria bacterium RIFCSPHIGHO2_02_FULL_38_11</name>
    <dbReference type="NCBI Taxonomy" id="1802039"/>
    <lineage>
        <taxon>Bacteria</taxon>
        <taxon>Candidatus Roizmaniibacteriota</taxon>
    </lineage>
</organism>
<sequence>MVEKLLLEEVRPIGVLTLEDKLPFPSYQATFFSIRGMPGHLAKIYSHDYIASIDLHLEKEPVRSGILRTERIFATALSDNYPVDIRAVQFSNQEGEDTALIKPLIRPGDFLNIRIEDGDLPIGIWTRIGVRVADFHFNRDLVGTAPIRNYARFLSELMNEEARLLIRAYPEKRGEIIKMDRIIQEFIVVYAGIINKRHKITGYPLDTHGDFELINLALSEKRGLIVDDPAPKDEWKINDPFMDIFFLIEDLRTAGYFNEAEELLIAYQVVFLELTRQNGINNKDLEAIKESNALFVLFSEVYRRTNFLRLAKLRGQPRRQQRSYILLKEAYDEVKKRI</sequence>
<dbReference type="Proteomes" id="UP000177913">
    <property type="component" value="Unassembled WGS sequence"/>
</dbReference>
<comment type="caution">
    <text evidence="1">The sequence shown here is derived from an EMBL/GenBank/DDBJ whole genome shotgun (WGS) entry which is preliminary data.</text>
</comment>
<dbReference type="EMBL" id="MFZO01000019">
    <property type="protein sequence ID" value="OGK25026.1"/>
    <property type="molecule type" value="Genomic_DNA"/>
</dbReference>
<evidence type="ECO:0000313" key="1">
    <source>
        <dbReference type="EMBL" id="OGK25026.1"/>
    </source>
</evidence>
<proteinExistence type="predicted"/>
<evidence type="ECO:0000313" key="2">
    <source>
        <dbReference type="Proteomes" id="UP000177913"/>
    </source>
</evidence>
<reference evidence="1 2" key="1">
    <citation type="journal article" date="2016" name="Nat. Commun.">
        <title>Thousands of microbial genomes shed light on interconnected biogeochemical processes in an aquifer system.</title>
        <authorList>
            <person name="Anantharaman K."/>
            <person name="Brown C.T."/>
            <person name="Hug L.A."/>
            <person name="Sharon I."/>
            <person name="Castelle C.J."/>
            <person name="Probst A.J."/>
            <person name="Thomas B.C."/>
            <person name="Singh A."/>
            <person name="Wilkins M.J."/>
            <person name="Karaoz U."/>
            <person name="Brodie E.L."/>
            <person name="Williams K.H."/>
            <person name="Hubbard S.S."/>
            <person name="Banfield J.F."/>
        </authorList>
    </citation>
    <scope>NUCLEOTIDE SEQUENCE [LARGE SCALE GENOMIC DNA]</scope>
</reference>